<dbReference type="EMBL" id="CP001736">
    <property type="protein sequence ID" value="ADB30705.1"/>
    <property type="molecule type" value="Genomic_DNA"/>
</dbReference>
<dbReference type="Pfam" id="PF01944">
    <property type="entry name" value="SpoIIM"/>
    <property type="match status" value="1"/>
</dbReference>
<feature type="transmembrane region" description="Helical" evidence="1">
    <location>
        <begin position="102"/>
        <end position="122"/>
    </location>
</feature>
<sequence length="332" mass="35672">MDVEAYVSVHQPQWDRLALLTRRQRRLTGAEADELVQLYQRVGTHLSALRAGGADPVTVGRLSGLIADARGAVTGVQAPVWRDISRYFLVSFPAALYVSRRWWLTIGLLFYLVAAWVAWRIIANPEVLDSVAPPQAIQQLVDRDFAAYYSENPAQDFALRVWINNATIAAAVLALGVLLIPAVLVLWNNAESLGVAAGVMIGHGKSDVFFGLITPHGLLELTAVFVAGAAGLRLGWSWIVPGPRTRMQALAQTGRATVGMAIGLAVILLTTGLIEAFVTPSPLPTAVRVGIGIVAELAFFGYVWTLGRRAVRAGEYGDVEVADREASAPVSA</sequence>
<feature type="transmembrane region" description="Helical" evidence="1">
    <location>
        <begin position="285"/>
        <end position="304"/>
    </location>
</feature>
<dbReference type="OrthoDB" id="5243448at2"/>
<dbReference type="PANTHER" id="PTHR35337:SF1">
    <property type="entry name" value="SLR1478 PROTEIN"/>
    <property type="match status" value="1"/>
</dbReference>
<dbReference type="AlphaFoldDB" id="D2PMG1"/>
<evidence type="ECO:0008006" key="4">
    <source>
        <dbReference type="Google" id="ProtNLM"/>
    </source>
</evidence>
<reference evidence="3" key="1">
    <citation type="submission" date="2009-09" db="EMBL/GenBank/DDBJ databases">
        <title>The complete genome of Kribbella flavida DSM 17836.</title>
        <authorList>
            <consortium name="US DOE Joint Genome Institute (JGI-PGF)"/>
            <person name="Lucas S."/>
            <person name="Copeland A."/>
            <person name="Lapidus A."/>
            <person name="Glavina del Rio T."/>
            <person name="Dalin E."/>
            <person name="Tice H."/>
            <person name="Bruce D."/>
            <person name="Goodwin L."/>
            <person name="Pitluck S."/>
            <person name="Kyrpides N."/>
            <person name="Mavromatis K."/>
            <person name="Ivanova N."/>
            <person name="Saunders E."/>
            <person name="Brettin T."/>
            <person name="Detter J.C."/>
            <person name="Han C."/>
            <person name="Larimer F."/>
            <person name="Land M."/>
            <person name="Hauser L."/>
            <person name="Markowitz V."/>
            <person name="Cheng J.-F."/>
            <person name="Hugenholtz P."/>
            <person name="Woyke T."/>
            <person name="Wu D."/>
            <person name="Pukall R."/>
            <person name="Klenk H.-P."/>
            <person name="Eisen J.A."/>
        </authorList>
    </citation>
    <scope>NUCLEOTIDE SEQUENCE [LARGE SCALE GENOMIC DNA]</scope>
    <source>
        <strain evidence="3">DSM 17836 / JCM 10339 / NBRC 14399</strain>
    </source>
</reference>
<gene>
    <name evidence="2" type="ordered locus">Kfla_1610</name>
</gene>
<dbReference type="STRING" id="479435.Kfla_1610"/>
<evidence type="ECO:0000313" key="2">
    <source>
        <dbReference type="EMBL" id="ADB30705.1"/>
    </source>
</evidence>
<dbReference type="RefSeq" id="WP_012919261.1">
    <property type="nucleotide sequence ID" value="NC_013729.1"/>
</dbReference>
<feature type="transmembrane region" description="Helical" evidence="1">
    <location>
        <begin position="166"/>
        <end position="187"/>
    </location>
</feature>
<evidence type="ECO:0000313" key="3">
    <source>
        <dbReference type="Proteomes" id="UP000007967"/>
    </source>
</evidence>
<evidence type="ECO:0000256" key="1">
    <source>
        <dbReference type="SAM" id="Phobius"/>
    </source>
</evidence>
<proteinExistence type="predicted"/>
<accession>D2PMG1</accession>
<keyword evidence="1" id="KW-1133">Transmembrane helix</keyword>
<dbReference type="Proteomes" id="UP000007967">
    <property type="component" value="Chromosome"/>
</dbReference>
<organism evidence="2 3">
    <name type="scientific">Kribbella flavida (strain DSM 17836 / JCM 10339 / NBRC 14399)</name>
    <dbReference type="NCBI Taxonomy" id="479435"/>
    <lineage>
        <taxon>Bacteria</taxon>
        <taxon>Bacillati</taxon>
        <taxon>Actinomycetota</taxon>
        <taxon>Actinomycetes</taxon>
        <taxon>Propionibacteriales</taxon>
        <taxon>Kribbellaceae</taxon>
        <taxon>Kribbella</taxon>
    </lineage>
</organism>
<feature type="transmembrane region" description="Helical" evidence="1">
    <location>
        <begin position="256"/>
        <end position="278"/>
    </location>
</feature>
<keyword evidence="3" id="KW-1185">Reference proteome</keyword>
<keyword evidence="1" id="KW-0812">Transmembrane</keyword>
<dbReference type="InterPro" id="IPR002798">
    <property type="entry name" value="SpoIIM-like"/>
</dbReference>
<protein>
    <recommendedName>
        <fullName evidence="4">Integral membrane protein</fullName>
    </recommendedName>
</protein>
<dbReference type="PANTHER" id="PTHR35337">
    <property type="entry name" value="SLR1478 PROTEIN"/>
    <property type="match status" value="1"/>
</dbReference>
<dbReference type="eggNOG" id="COG1300">
    <property type="taxonomic scope" value="Bacteria"/>
</dbReference>
<feature type="transmembrane region" description="Helical" evidence="1">
    <location>
        <begin position="208"/>
        <end position="236"/>
    </location>
</feature>
<dbReference type="KEGG" id="kfl:Kfla_1610"/>
<name>D2PMG1_KRIFD</name>
<dbReference type="HOGENOM" id="CLU_069787_0_0_11"/>
<reference evidence="2 3" key="2">
    <citation type="journal article" date="2010" name="Stand. Genomic Sci.">
        <title>Complete genome sequence of Kribbella flavida type strain (IFO 14399).</title>
        <authorList>
            <person name="Pukall R."/>
            <person name="Lapidus A."/>
            <person name="Glavina Del Rio T."/>
            <person name="Copeland A."/>
            <person name="Tice H."/>
            <person name="Cheng J.-F."/>
            <person name="Lucas S."/>
            <person name="Chen F."/>
            <person name="Nolan M."/>
            <person name="LaButti K."/>
            <person name="Pati A."/>
            <person name="Ivanova N."/>
            <person name="Mavrommatis K."/>
            <person name="Mikhailova N."/>
            <person name="Pitluck S."/>
            <person name="Bruce D."/>
            <person name="Goodwin L."/>
            <person name="Land M."/>
            <person name="Hauser L."/>
            <person name="Chang Y.-J."/>
            <person name="Jeffries C.D."/>
            <person name="Chen A."/>
            <person name="Palaniappan K."/>
            <person name="Chain P."/>
            <person name="Rohde M."/>
            <person name="Goeker M."/>
            <person name="Bristow J."/>
            <person name="Eisen J.A."/>
            <person name="Markowitz V."/>
            <person name="Hugenholtz P."/>
            <person name="Kyrpides N.C."/>
            <person name="Klenk H.-P."/>
            <person name="Brettin T."/>
        </authorList>
    </citation>
    <scope>NUCLEOTIDE SEQUENCE [LARGE SCALE GENOMIC DNA]</scope>
    <source>
        <strain evidence="3">DSM 17836 / JCM 10339 / NBRC 14399</strain>
    </source>
</reference>
<keyword evidence="1" id="KW-0472">Membrane</keyword>